<proteinExistence type="predicted"/>
<reference evidence="1 2" key="1">
    <citation type="journal article" date="2014" name="Genome Announc.">
        <title>Draft Genome Sequence of Fervidicella metallireducens Strain AeBT, an Iron-Reducing Thermoanaerobe from the Great Artesian Basin.</title>
        <authorList>
            <person name="Patel B.K."/>
        </authorList>
    </citation>
    <scope>NUCLEOTIDE SEQUENCE [LARGE SCALE GENOMIC DNA]</scope>
    <source>
        <strain evidence="1 2">AeB</strain>
    </source>
</reference>
<sequence>MRFKGELFVILSAIGFALMPVFAKFSYAAVPVLQLFFRLDFILL</sequence>
<dbReference type="RefSeq" id="WP_278244911.1">
    <property type="nucleotide sequence ID" value="NZ_AZQP01000044.1"/>
</dbReference>
<evidence type="ECO:0008006" key="3">
    <source>
        <dbReference type="Google" id="ProtNLM"/>
    </source>
</evidence>
<comment type="caution">
    <text evidence="1">The sequence shown here is derived from an EMBL/GenBank/DDBJ whole genome shotgun (WGS) entry which is preliminary data.</text>
</comment>
<keyword evidence="2" id="KW-1185">Reference proteome</keyword>
<gene>
    <name evidence="1" type="ORF">Q428_12195</name>
</gene>
<organism evidence="1 2">
    <name type="scientific">Fervidicella metallireducens AeB</name>
    <dbReference type="NCBI Taxonomy" id="1403537"/>
    <lineage>
        <taxon>Bacteria</taxon>
        <taxon>Bacillati</taxon>
        <taxon>Bacillota</taxon>
        <taxon>Clostridia</taxon>
        <taxon>Eubacteriales</taxon>
        <taxon>Clostridiaceae</taxon>
        <taxon>Fervidicella</taxon>
    </lineage>
</organism>
<evidence type="ECO:0000313" key="2">
    <source>
        <dbReference type="Proteomes" id="UP000019681"/>
    </source>
</evidence>
<evidence type="ECO:0000313" key="1">
    <source>
        <dbReference type="EMBL" id="EYE87627.1"/>
    </source>
</evidence>
<dbReference type="EMBL" id="AZQP01000044">
    <property type="protein sequence ID" value="EYE87627.1"/>
    <property type="molecule type" value="Genomic_DNA"/>
</dbReference>
<dbReference type="Proteomes" id="UP000019681">
    <property type="component" value="Unassembled WGS sequence"/>
</dbReference>
<dbReference type="AlphaFoldDB" id="A0A017RSL1"/>
<name>A0A017RSL1_9CLOT</name>
<dbReference type="STRING" id="1403537.Q428_12195"/>
<protein>
    <recommendedName>
        <fullName evidence="3">EamA domain-containing protein</fullName>
    </recommendedName>
</protein>
<accession>A0A017RSL1</accession>